<keyword evidence="10" id="KW-1185">Reference proteome</keyword>
<evidence type="ECO:0000256" key="7">
    <source>
        <dbReference type="ARBA" id="ARBA00033711"/>
    </source>
</evidence>
<organism evidence="9 10">
    <name type="scientific">Paenibacillus yanchengensis</name>
    <dbReference type="NCBI Taxonomy" id="2035833"/>
    <lineage>
        <taxon>Bacteria</taxon>
        <taxon>Bacillati</taxon>
        <taxon>Bacillota</taxon>
        <taxon>Bacilli</taxon>
        <taxon>Bacillales</taxon>
        <taxon>Paenibacillaceae</taxon>
        <taxon>Paenibacillus</taxon>
    </lineage>
</organism>
<dbReference type="RefSeq" id="WP_377771871.1">
    <property type="nucleotide sequence ID" value="NZ_JBHUHO010000029.1"/>
</dbReference>
<evidence type="ECO:0000256" key="1">
    <source>
        <dbReference type="ARBA" id="ARBA00001946"/>
    </source>
</evidence>
<evidence type="ECO:0000256" key="5">
    <source>
        <dbReference type="ARBA" id="ARBA00022801"/>
    </source>
</evidence>
<evidence type="ECO:0000256" key="8">
    <source>
        <dbReference type="HAMAP-Rule" id="MF_00490"/>
    </source>
</evidence>
<comment type="similarity">
    <text evidence="2 8">Belongs to the ComB family.</text>
</comment>
<sequence>MDIQVIPYVNEARSTYFPFRTAVVIDVLRATSFIASALAANAEAVIPVETVLEAKKLRGPTDLLAGERFGRKIANFEFGISPVEISNHNLAKKTIILTTSDGTRALKRAQKADYILAASLQNVRAAAKVINKLHRHVVIVCAGNHDQYALEDGICAGMLIEELWQLTNGKIELDDFGKTVHSFYLQNKDNITELLLSSKCGERLVRMGLKDDIYACSTINQYDVVPMLIAGKLKATYPEQLSILI</sequence>
<dbReference type="Gene3D" id="3.90.1560.10">
    <property type="entry name" value="ComB-like"/>
    <property type="match status" value="1"/>
</dbReference>
<dbReference type="Proteomes" id="UP001597362">
    <property type="component" value="Unassembled WGS sequence"/>
</dbReference>
<evidence type="ECO:0000256" key="3">
    <source>
        <dbReference type="ARBA" id="ARBA00012953"/>
    </source>
</evidence>
<dbReference type="EMBL" id="JBHUHO010000029">
    <property type="protein sequence ID" value="MFD2116071.1"/>
    <property type="molecule type" value="Genomic_DNA"/>
</dbReference>
<dbReference type="PANTHER" id="PTHR37311:SF1">
    <property type="entry name" value="2-PHOSPHOSULFOLACTATE PHOSPHATASE-RELATED"/>
    <property type="match status" value="1"/>
</dbReference>
<dbReference type="InterPro" id="IPR005238">
    <property type="entry name" value="ComB-like"/>
</dbReference>
<dbReference type="Pfam" id="PF04029">
    <property type="entry name" value="2-ph_phosp"/>
    <property type="match status" value="1"/>
</dbReference>
<evidence type="ECO:0000313" key="10">
    <source>
        <dbReference type="Proteomes" id="UP001597362"/>
    </source>
</evidence>
<accession>A0ABW4YK08</accession>
<evidence type="ECO:0000256" key="6">
    <source>
        <dbReference type="ARBA" id="ARBA00022842"/>
    </source>
</evidence>
<gene>
    <name evidence="8" type="primary">comB</name>
    <name evidence="9" type="ORF">ACFSJH_10080</name>
</gene>
<comment type="catalytic activity">
    <reaction evidence="7 8">
        <text>(2R)-O-phospho-3-sulfolactate + H2O = (2R)-3-sulfolactate + phosphate</text>
        <dbReference type="Rhea" id="RHEA:23416"/>
        <dbReference type="ChEBI" id="CHEBI:15377"/>
        <dbReference type="ChEBI" id="CHEBI:15597"/>
        <dbReference type="ChEBI" id="CHEBI:43474"/>
        <dbReference type="ChEBI" id="CHEBI:58738"/>
        <dbReference type="EC" id="3.1.3.71"/>
    </reaction>
</comment>
<reference evidence="10" key="1">
    <citation type="journal article" date="2019" name="Int. J. Syst. Evol. Microbiol.">
        <title>The Global Catalogue of Microorganisms (GCM) 10K type strain sequencing project: providing services to taxonomists for standard genome sequencing and annotation.</title>
        <authorList>
            <consortium name="The Broad Institute Genomics Platform"/>
            <consortium name="The Broad Institute Genome Sequencing Center for Infectious Disease"/>
            <person name="Wu L."/>
            <person name="Ma J."/>
        </authorList>
    </citation>
    <scope>NUCLEOTIDE SEQUENCE [LARGE SCALE GENOMIC DNA]</scope>
    <source>
        <strain evidence="10">GH52</strain>
    </source>
</reference>
<proteinExistence type="inferred from homology"/>
<evidence type="ECO:0000313" key="9">
    <source>
        <dbReference type="EMBL" id="MFD2116071.1"/>
    </source>
</evidence>
<dbReference type="SUPFAM" id="SSF142823">
    <property type="entry name" value="ComB-like"/>
    <property type="match status" value="1"/>
</dbReference>
<dbReference type="InterPro" id="IPR036702">
    <property type="entry name" value="ComB-like_sf"/>
</dbReference>
<keyword evidence="5 8" id="KW-0378">Hydrolase</keyword>
<protein>
    <recommendedName>
        <fullName evidence="4 8">Probable 2-phosphosulfolactate phosphatase</fullName>
        <ecNumber evidence="3 8">3.1.3.71</ecNumber>
    </recommendedName>
</protein>
<name>A0ABW4YK08_9BACL</name>
<comment type="cofactor">
    <cofactor evidence="1 8">
        <name>Mg(2+)</name>
        <dbReference type="ChEBI" id="CHEBI:18420"/>
    </cofactor>
</comment>
<dbReference type="PANTHER" id="PTHR37311">
    <property type="entry name" value="2-PHOSPHOSULFOLACTATE PHOSPHATASE-RELATED"/>
    <property type="match status" value="1"/>
</dbReference>
<keyword evidence="6 8" id="KW-0460">Magnesium</keyword>
<evidence type="ECO:0000256" key="2">
    <source>
        <dbReference type="ARBA" id="ARBA00009997"/>
    </source>
</evidence>
<dbReference type="EC" id="3.1.3.71" evidence="3 8"/>
<evidence type="ECO:0000256" key="4">
    <source>
        <dbReference type="ARBA" id="ARBA00021948"/>
    </source>
</evidence>
<comment type="caution">
    <text evidence="9">The sequence shown here is derived from an EMBL/GenBank/DDBJ whole genome shotgun (WGS) entry which is preliminary data.</text>
</comment>
<dbReference type="HAMAP" id="MF_00490">
    <property type="entry name" value="ComB"/>
    <property type="match status" value="1"/>
</dbReference>